<dbReference type="SUPFAM" id="SSF53448">
    <property type="entry name" value="Nucleotide-diphospho-sugar transferases"/>
    <property type="match status" value="1"/>
</dbReference>
<dbReference type="Proteomes" id="UP000249354">
    <property type="component" value="Unassembled WGS sequence"/>
</dbReference>
<dbReference type="PANTHER" id="PTHR43646">
    <property type="entry name" value="GLYCOSYLTRANSFERASE"/>
    <property type="match status" value="1"/>
</dbReference>
<keyword evidence="1" id="KW-0812">Transmembrane</keyword>
<comment type="caution">
    <text evidence="3">The sequence shown here is derived from an EMBL/GenBank/DDBJ whole genome shotgun (WGS) entry which is preliminary data.</text>
</comment>
<dbReference type="Gene3D" id="3.90.550.10">
    <property type="entry name" value="Spore Coat Polysaccharide Biosynthesis Protein SpsA, Chain A"/>
    <property type="match status" value="1"/>
</dbReference>
<feature type="transmembrane region" description="Helical" evidence="1">
    <location>
        <begin position="300"/>
        <end position="328"/>
    </location>
</feature>
<dbReference type="GO" id="GO:0016740">
    <property type="term" value="F:transferase activity"/>
    <property type="evidence" value="ECO:0007669"/>
    <property type="project" value="UniProtKB-KW"/>
</dbReference>
<dbReference type="EMBL" id="QBMC01000101">
    <property type="protein sequence ID" value="PZO14864.1"/>
    <property type="molecule type" value="Genomic_DNA"/>
</dbReference>
<evidence type="ECO:0000313" key="3">
    <source>
        <dbReference type="EMBL" id="PZO14864.1"/>
    </source>
</evidence>
<feature type="domain" description="Glycosyltransferase 2-like" evidence="2">
    <location>
        <begin position="59"/>
        <end position="237"/>
    </location>
</feature>
<accession>A0A2W4U443</accession>
<dbReference type="PANTHER" id="PTHR43646:SF3">
    <property type="entry name" value="SLR1566 PROTEIN"/>
    <property type="match status" value="1"/>
</dbReference>
<keyword evidence="3" id="KW-0808">Transferase</keyword>
<dbReference type="InterPro" id="IPR029044">
    <property type="entry name" value="Nucleotide-diphossugar_trans"/>
</dbReference>
<feature type="transmembrane region" description="Helical" evidence="1">
    <location>
        <begin position="334"/>
        <end position="354"/>
    </location>
</feature>
<reference evidence="4" key="1">
    <citation type="submission" date="2018-04" db="EMBL/GenBank/DDBJ databases">
        <authorList>
            <person name="Cornet L."/>
        </authorList>
    </citation>
    <scope>NUCLEOTIDE SEQUENCE [LARGE SCALE GENOMIC DNA]</scope>
</reference>
<feature type="transmembrane region" description="Helical" evidence="1">
    <location>
        <begin position="366"/>
        <end position="386"/>
    </location>
</feature>
<dbReference type="AlphaFoldDB" id="A0A2W4U443"/>
<organism evidence="3 4">
    <name type="scientific">Leptolyngbya foveolarum</name>
    <dbReference type="NCBI Taxonomy" id="47253"/>
    <lineage>
        <taxon>Bacteria</taxon>
        <taxon>Bacillati</taxon>
        <taxon>Cyanobacteriota</taxon>
        <taxon>Cyanophyceae</taxon>
        <taxon>Leptolyngbyales</taxon>
        <taxon>Leptolyngbyaceae</taxon>
        <taxon>Leptolyngbya group</taxon>
        <taxon>Leptolyngbya</taxon>
    </lineage>
</organism>
<evidence type="ECO:0000313" key="4">
    <source>
        <dbReference type="Proteomes" id="UP000249354"/>
    </source>
</evidence>
<evidence type="ECO:0000256" key="1">
    <source>
        <dbReference type="SAM" id="Phobius"/>
    </source>
</evidence>
<keyword evidence="1" id="KW-0472">Membrane</keyword>
<protein>
    <submittedName>
        <fullName evidence="3">Glycosyl transferase</fullName>
    </submittedName>
</protein>
<sequence length="403" mass="44169">MPIDRLSELWHGPWVMGIAIAFVSLVANAEFYRRFQASIRSAPRLDPIEDSIASLPTITVVIPAYNEAANITDCLTAILANEWPDSAAMQVIVADDESTDETLILAEMTAEKDERVTVFTVPPRPTDKAWRGKTWACVQAAKRATGEYLLFVDTDVRLEPWAIARTLANAQTYQTDLLSCAPKIICGCFSEWLIQPIMATLIAVGFSFEGVNDPKQLDKAAAAGPFMLFRRTAYEQIGTHAAVATDTVEDFALARLIKASGLTLRYVIGLDVAQVRMYRSFGDLWEGWTKNFHIAAGRNAFLTISSAGAVSLIFVVPWVGLALGIVGALMQQPLAIWLMLTAGLAVAVQVYGRVESARIVAQPPKYIWLGWLGGGIISAICLASWIKTETGWGWTWRGRSLAE</sequence>
<gene>
    <name evidence="3" type="ORF">DCF25_14425</name>
</gene>
<dbReference type="Pfam" id="PF00535">
    <property type="entry name" value="Glycos_transf_2"/>
    <property type="match status" value="1"/>
</dbReference>
<feature type="transmembrane region" description="Helical" evidence="1">
    <location>
        <begin position="12"/>
        <end position="32"/>
    </location>
</feature>
<name>A0A2W4U443_9CYAN</name>
<reference evidence="3 4" key="2">
    <citation type="submission" date="2018-06" db="EMBL/GenBank/DDBJ databases">
        <title>Metagenomic assembly of (sub)arctic Cyanobacteria and their associated microbiome from non-axenic cultures.</title>
        <authorList>
            <person name="Baurain D."/>
        </authorList>
    </citation>
    <scope>NUCLEOTIDE SEQUENCE [LARGE SCALE GENOMIC DNA]</scope>
    <source>
        <strain evidence="3">ULC129bin1</strain>
    </source>
</reference>
<proteinExistence type="predicted"/>
<evidence type="ECO:0000259" key="2">
    <source>
        <dbReference type="Pfam" id="PF00535"/>
    </source>
</evidence>
<keyword evidence="1" id="KW-1133">Transmembrane helix</keyword>
<dbReference type="InterPro" id="IPR001173">
    <property type="entry name" value="Glyco_trans_2-like"/>
</dbReference>